<dbReference type="Proteomes" id="UP000076502">
    <property type="component" value="Unassembled WGS sequence"/>
</dbReference>
<evidence type="ECO:0000313" key="1">
    <source>
        <dbReference type="EMBL" id="KZC09792.1"/>
    </source>
</evidence>
<protein>
    <submittedName>
        <fullName evidence="1">Uncharacterized protein</fullName>
    </submittedName>
</protein>
<evidence type="ECO:0000313" key="2">
    <source>
        <dbReference type="Proteomes" id="UP000076502"/>
    </source>
</evidence>
<accession>A0A154PD65</accession>
<gene>
    <name evidence="1" type="ORF">WN55_01325</name>
</gene>
<dbReference type="EMBL" id="KQ434876">
    <property type="protein sequence ID" value="KZC09792.1"/>
    <property type="molecule type" value="Genomic_DNA"/>
</dbReference>
<dbReference type="AlphaFoldDB" id="A0A154PD65"/>
<sequence length="112" mass="13132">MWCIFDIQITRREFRKPILTLSFSQHILSIHGTRFFSCLHSIFTFTVIKKQNIPKTLTLVFHFLCDNKCCDPTQVGDGRNARRVWGPRHSHQTVINRDSWTAAYQVQTIRGP</sequence>
<proteinExistence type="predicted"/>
<name>A0A154PD65_DUFNO</name>
<organism evidence="1 2">
    <name type="scientific">Dufourea novaeangliae</name>
    <name type="common">Sweat bee</name>
    <dbReference type="NCBI Taxonomy" id="178035"/>
    <lineage>
        <taxon>Eukaryota</taxon>
        <taxon>Metazoa</taxon>
        <taxon>Ecdysozoa</taxon>
        <taxon>Arthropoda</taxon>
        <taxon>Hexapoda</taxon>
        <taxon>Insecta</taxon>
        <taxon>Pterygota</taxon>
        <taxon>Neoptera</taxon>
        <taxon>Endopterygota</taxon>
        <taxon>Hymenoptera</taxon>
        <taxon>Apocrita</taxon>
        <taxon>Aculeata</taxon>
        <taxon>Apoidea</taxon>
        <taxon>Anthophila</taxon>
        <taxon>Halictidae</taxon>
        <taxon>Rophitinae</taxon>
        <taxon>Dufourea</taxon>
    </lineage>
</organism>
<reference evidence="1 2" key="1">
    <citation type="submission" date="2015-07" db="EMBL/GenBank/DDBJ databases">
        <title>The genome of Dufourea novaeangliae.</title>
        <authorList>
            <person name="Pan H."/>
            <person name="Kapheim K."/>
        </authorList>
    </citation>
    <scope>NUCLEOTIDE SEQUENCE [LARGE SCALE GENOMIC DNA]</scope>
    <source>
        <strain evidence="1">0120121106</strain>
        <tissue evidence="1">Whole body</tissue>
    </source>
</reference>
<keyword evidence="2" id="KW-1185">Reference proteome</keyword>